<sequence>MAVKPHIKFAGHFENLQYTYPKTVVIKSKSIPLIREWSLHGNYLLNKVNEIKNTLDNSNNTLDLALMSEEIVYVEFTSEWGYELFFDSFDTSGFHLLNIKKETRIQSESEQYRYTLVVLVNEKAIASFIKKIKSYLNGNRLKKDKITGEKVDTGVRNNQNLLNNISNIEIATLKAFWVDSPEIPFPNENENVWWEVWFRKTDNPNHLSEALTNLELVGCIIGNATLDLTDHLIKLVKGTSDQLSQALLLIGNLSELRSPSQIADFILHQDITISTKQEYLQDLLDRIDFTTDAKSVVVCLLDSGVNNLHPLINRFLPSENLYTYNESWGVQDSHPSEGHGTGVAGLVLYGDLSELLGTSHRISINYGLESYKVYHHSTLNNPELDGDIFKSATSTPVIYNPNNLRIFCLTVTRKNLFKGRPSSSSGAIDEICFGKNDDPQLFIISGGNIEINNHNDFPILNCQEVIQDPAQAYNAITIGTYTRKDKLNDILNGLGPLVNSGTMAPSNSTSLEFDSHWPNKPDVVFEGGNLATDGTYTQQHENLDVISLHKNFSDYRTNIFTNFGQTSGAAGLASKMAAQIRSQYPDLWPETVRALIIHSANWTKAMLDSQDLNHLTKPQKYRRLLRTVGYGVPSIEKAIFSANNSLTLIAERTIQPYKKTGSKGAYDKFHLFTLPWPVEALEGLESQDVTLKVTLSYYIEPNPGSRKFSNHYQYHSHQLDFELINRNEDILTFTNRISKPQNETKDNKVKRTGVSWSIGNSSLKGSIRKDFITVSGREMSERNCLAVFPRNGWYKNLKRQNKFNQKVRYSIIINIETNETAVDLYTPVVNQIGVNV</sequence>
<evidence type="ECO:0000259" key="4">
    <source>
        <dbReference type="Pfam" id="PF00082"/>
    </source>
</evidence>
<gene>
    <name evidence="5" type="ORF">B0A64_07590</name>
</gene>
<dbReference type="AlphaFoldDB" id="A0A227PEN4"/>
<dbReference type="GO" id="GO:0016020">
    <property type="term" value="C:membrane"/>
    <property type="evidence" value="ECO:0007669"/>
    <property type="project" value="TreeGrafter"/>
</dbReference>
<organism evidence="5 6">
    <name type="scientific">Flavobacterium araucananum</name>
    <dbReference type="NCBI Taxonomy" id="946678"/>
    <lineage>
        <taxon>Bacteria</taxon>
        <taxon>Pseudomonadati</taxon>
        <taxon>Bacteroidota</taxon>
        <taxon>Flavobacteriia</taxon>
        <taxon>Flavobacteriales</taxon>
        <taxon>Flavobacteriaceae</taxon>
        <taxon>Flavobacterium</taxon>
    </lineage>
</organism>
<evidence type="ECO:0000313" key="5">
    <source>
        <dbReference type="EMBL" id="OXG07844.1"/>
    </source>
</evidence>
<keyword evidence="3" id="KW-0720">Serine protease</keyword>
<feature type="domain" description="Peptidase S8/S53" evidence="4">
    <location>
        <begin position="294"/>
        <end position="631"/>
    </location>
</feature>
<keyword evidence="6" id="KW-1185">Reference proteome</keyword>
<dbReference type="PANTHER" id="PTHR42884:SF14">
    <property type="entry name" value="NEUROENDOCRINE CONVERTASE 1"/>
    <property type="match status" value="1"/>
</dbReference>
<dbReference type="OrthoDB" id="1100338at2"/>
<evidence type="ECO:0000256" key="3">
    <source>
        <dbReference type="ARBA" id="ARBA00022825"/>
    </source>
</evidence>
<dbReference type="SUPFAM" id="SSF52743">
    <property type="entry name" value="Subtilisin-like"/>
    <property type="match status" value="1"/>
</dbReference>
<keyword evidence="2" id="KW-0378">Hydrolase</keyword>
<dbReference type="CDD" id="cd04847">
    <property type="entry name" value="Peptidases_S8_Subtilisin_like_2"/>
    <property type="match status" value="1"/>
</dbReference>
<evidence type="ECO:0000256" key="1">
    <source>
        <dbReference type="ARBA" id="ARBA00022670"/>
    </source>
</evidence>
<dbReference type="RefSeq" id="WP_089478919.1">
    <property type="nucleotide sequence ID" value="NZ_MUGS01000008.1"/>
</dbReference>
<dbReference type="Proteomes" id="UP000214684">
    <property type="component" value="Unassembled WGS sequence"/>
</dbReference>
<keyword evidence="1" id="KW-0645">Protease</keyword>
<dbReference type="GO" id="GO:0016485">
    <property type="term" value="P:protein processing"/>
    <property type="evidence" value="ECO:0007669"/>
    <property type="project" value="TreeGrafter"/>
</dbReference>
<dbReference type="PANTHER" id="PTHR42884">
    <property type="entry name" value="PROPROTEIN CONVERTASE SUBTILISIN/KEXIN-RELATED"/>
    <property type="match status" value="1"/>
</dbReference>
<dbReference type="GO" id="GO:0004252">
    <property type="term" value="F:serine-type endopeptidase activity"/>
    <property type="evidence" value="ECO:0007669"/>
    <property type="project" value="InterPro"/>
</dbReference>
<comment type="caution">
    <text evidence="5">The sequence shown here is derived from an EMBL/GenBank/DDBJ whole genome shotgun (WGS) entry which is preliminary data.</text>
</comment>
<accession>A0A227PEN4</accession>
<dbReference type="Pfam" id="PF00082">
    <property type="entry name" value="Peptidase_S8"/>
    <property type="match status" value="1"/>
</dbReference>
<dbReference type="Gene3D" id="3.40.50.200">
    <property type="entry name" value="Peptidase S8/S53 domain"/>
    <property type="match status" value="1"/>
</dbReference>
<dbReference type="EMBL" id="MUGS01000008">
    <property type="protein sequence ID" value="OXG07844.1"/>
    <property type="molecule type" value="Genomic_DNA"/>
</dbReference>
<protein>
    <recommendedName>
        <fullName evidence="4">Peptidase S8/S53 domain-containing protein</fullName>
    </recommendedName>
</protein>
<proteinExistence type="predicted"/>
<reference evidence="5 6" key="1">
    <citation type="submission" date="2016-11" db="EMBL/GenBank/DDBJ databases">
        <title>Whole genomes of Flavobacteriaceae.</title>
        <authorList>
            <person name="Stine C."/>
            <person name="Li C."/>
            <person name="Tadesse D."/>
        </authorList>
    </citation>
    <scope>NUCLEOTIDE SEQUENCE [LARGE SCALE GENOMIC DNA]</scope>
    <source>
        <strain evidence="5 6">DSM 24704</strain>
    </source>
</reference>
<evidence type="ECO:0000313" key="6">
    <source>
        <dbReference type="Proteomes" id="UP000214684"/>
    </source>
</evidence>
<dbReference type="InterPro" id="IPR034074">
    <property type="entry name" value="Y4bN_pept_dom"/>
</dbReference>
<evidence type="ECO:0000256" key="2">
    <source>
        <dbReference type="ARBA" id="ARBA00022801"/>
    </source>
</evidence>
<name>A0A227PEN4_9FLAO</name>
<dbReference type="InterPro" id="IPR000209">
    <property type="entry name" value="Peptidase_S8/S53_dom"/>
</dbReference>
<dbReference type="InterPro" id="IPR036852">
    <property type="entry name" value="Peptidase_S8/S53_dom_sf"/>
</dbReference>